<evidence type="ECO:0000313" key="1">
    <source>
        <dbReference type="EMBL" id="ACK63393.1"/>
    </source>
</evidence>
<gene>
    <name evidence="1" type="ordered locus">BCB4264_A5313</name>
</gene>
<protein>
    <submittedName>
        <fullName evidence="1">Uncharacterized protein</fullName>
    </submittedName>
</protein>
<name>B7HEJ4_BACC4</name>
<dbReference type="EMBL" id="CP001176">
    <property type="protein sequence ID" value="ACK63393.1"/>
    <property type="molecule type" value="Genomic_DNA"/>
</dbReference>
<reference evidence="1 2" key="1">
    <citation type="submission" date="2008-10" db="EMBL/GenBank/DDBJ databases">
        <title>Genome sequence of Bacillus cereus B4264.</title>
        <authorList>
            <person name="Dodson R.J."/>
            <person name="Durkin A.S."/>
            <person name="Rosovitz M.J."/>
            <person name="Rasko D.A."/>
            <person name="Hoffmaster A."/>
            <person name="Ravel J."/>
            <person name="Sutton G."/>
        </authorList>
    </citation>
    <scope>NUCLEOTIDE SEQUENCE [LARGE SCALE GENOMIC DNA]</scope>
    <source>
        <strain evidence="1 2">B4264</strain>
    </source>
</reference>
<organism evidence="1 2">
    <name type="scientific">Bacillus cereus (strain B4264)</name>
    <dbReference type="NCBI Taxonomy" id="405532"/>
    <lineage>
        <taxon>Bacteria</taxon>
        <taxon>Bacillati</taxon>
        <taxon>Bacillota</taxon>
        <taxon>Bacilli</taxon>
        <taxon>Bacillales</taxon>
        <taxon>Bacillaceae</taxon>
        <taxon>Bacillus</taxon>
        <taxon>Bacillus cereus group</taxon>
    </lineage>
</organism>
<dbReference type="AlphaFoldDB" id="B7HEJ4"/>
<dbReference type="Proteomes" id="UP000007096">
    <property type="component" value="Chromosome"/>
</dbReference>
<dbReference type="KEGG" id="bcb:BCB4264_A5313"/>
<evidence type="ECO:0000313" key="2">
    <source>
        <dbReference type="Proteomes" id="UP000007096"/>
    </source>
</evidence>
<proteinExistence type="predicted"/>
<sequence>MIVDGSGETVAIRRTFFRFTEEIKRFEKEGRDRMCTRCKKEEF</sequence>
<accession>B7HEJ4</accession>
<dbReference type="HOGENOM" id="CLU_3229165_0_0_9"/>